<feature type="domain" description="DUF1285" evidence="2">
    <location>
        <begin position="93"/>
        <end position="168"/>
    </location>
</feature>
<comment type="caution">
    <text evidence="3">The sequence shown here is derived from an EMBL/GenBank/DDBJ whole genome shotgun (WGS) entry which is preliminary data.</text>
</comment>
<dbReference type="RefSeq" id="WP_283173639.1">
    <property type="nucleotide sequence ID" value="NZ_JAPNOA010000026.1"/>
</dbReference>
<dbReference type="Pfam" id="PF06938">
    <property type="entry name" value="DUF1285_N"/>
    <property type="match status" value="1"/>
</dbReference>
<gene>
    <name evidence="3" type="ORF">OUO13_09530</name>
</gene>
<keyword evidence="4" id="KW-1185">Reference proteome</keyword>
<organism evidence="3 4">
    <name type="scientific">Parathalassolituus penaei</name>
    <dbReference type="NCBI Taxonomy" id="2997323"/>
    <lineage>
        <taxon>Bacteria</taxon>
        <taxon>Pseudomonadati</taxon>
        <taxon>Pseudomonadota</taxon>
        <taxon>Gammaproteobacteria</taxon>
        <taxon>Oceanospirillales</taxon>
        <taxon>Oceanospirillaceae</taxon>
        <taxon>Parathalassolituus</taxon>
    </lineage>
</organism>
<evidence type="ECO:0000313" key="3">
    <source>
        <dbReference type="EMBL" id="MCY0965427.1"/>
    </source>
</evidence>
<dbReference type="Gene3D" id="3.10.540.10">
    <property type="entry name" value="duf1285 like domain"/>
    <property type="match status" value="1"/>
</dbReference>
<dbReference type="AlphaFoldDB" id="A0A9X3ED83"/>
<dbReference type="Proteomes" id="UP001150830">
    <property type="component" value="Unassembled WGS sequence"/>
</dbReference>
<dbReference type="InterPro" id="IPR023361">
    <property type="entry name" value="DUF1285_beta_roll_sf"/>
</dbReference>
<dbReference type="InterPro" id="IPR048342">
    <property type="entry name" value="DUF1285_C"/>
</dbReference>
<sequence length="171" mass="19706">MANLDELAVALRSHALPPVAQWHPELCGEIDIVIRADGRWEHEGGEFRRSELQMLFAGLLRREGGEYYLVTPAEKLRIRVEDQAFLITLIDVQDGCIELLTNCGERLSLGREHPLQFSWWQEVLLPMVEVRDGLFARFGRSAWYELVGMAEERDGGWWIVSDGEEYHLPDE</sequence>
<feature type="domain" description="DUF1285" evidence="1">
    <location>
        <begin position="17"/>
        <end position="82"/>
    </location>
</feature>
<dbReference type="EMBL" id="JAPNOA010000026">
    <property type="protein sequence ID" value="MCY0965427.1"/>
    <property type="molecule type" value="Genomic_DNA"/>
</dbReference>
<proteinExistence type="predicted"/>
<dbReference type="InterPro" id="IPR048341">
    <property type="entry name" value="DUF1285_N"/>
</dbReference>
<evidence type="ECO:0000313" key="4">
    <source>
        <dbReference type="Proteomes" id="UP001150830"/>
    </source>
</evidence>
<evidence type="ECO:0000259" key="2">
    <source>
        <dbReference type="Pfam" id="PF21028"/>
    </source>
</evidence>
<name>A0A9X3ED83_9GAMM</name>
<accession>A0A9X3ED83</accession>
<reference evidence="3" key="1">
    <citation type="submission" date="2022-11" db="EMBL/GenBank/DDBJ databases">
        <title>Parathalassolutuus dongxingensis gen. nov., sp. nov., a novel member of family Oceanospirillaceae isolated from a coastal shrimp pond in Guangxi, China.</title>
        <authorList>
            <person name="Chen H."/>
        </authorList>
    </citation>
    <scope>NUCLEOTIDE SEQUENCE</scope>
    <source>
        <strain evidence="3">G-43</strain>
    </source>
</reference>
<dbReference type="Pfam" id="PF21028">
    <property type="entry name" value="DUF1285_C"/>
    <property type="match status" value="1"/>
</dbReference>
<evidence type="ECO:0000259" key="1">
    <source>
        <dbReference type="Pfam" id="PF06938"/>
    </source>
</evidence>
<dbReference type="Gene3D" id="2.30.270.10">
    <property type="entry name" value="duf1285 protein"/>
    <property type="match status" value="1"/>
</dbReference>
<protein>
    <submittedName>
        <fullName evidence="3">DUF1285 domain-containing protein</fullName>
    </submittedName>
</protein>